<dbReference type="GO" id="GO:0003676">
    <property type="term" value="F:nucleic acid binding"/>
    <property type="evidence" value="ECO:0007669"/>
    <property type="project" value="InterPro"/>
</dbReference>
<sequence length="310" mass="35530">RAANHIRGDAEINVDARREHDRLESHRQRLTAKTGPSGMRMTPKTGNPSRCVFEWVLNVDLKLPISDRVLSVLISGKLKQSVASLHVRLAGHCEPMPQLLKDHVEYFDNGNVSCEDDLEILLQESTKDILPAEKSPWRVLIVPIRTNGKTALIIQISHALTDGHGLLRGMLEKIIDQDVPPDRLGENALTKNYSWWRKLLAANSIFSHVELKGRLWNSPIDQLRDETPQETPGTFGQGGNIDFFGHTSDLRRSLRSKPLNLKEVIWQWDNTRPHRSAAVNDFMTQRDITTLFQRRYNPDIRLCDRFLFPW</sequence>
<feature type="non-terminal residue" evidence="2">
    <location>
        <position position="1"/>
    </location>
</feature>
<dbReference type="OrthoDB" id="10017160at2759"/>
<feature type="region of interest" description="Disordered" evidence="1">
    <location>
        <begin position="21"/>
        <end position="44"/>
    </location>
</feature>
<accession>A0A7R9FSC1</accession>
<keyword evidence="3" id="KW-1185">Reference proteome</keyword>
<dbReference type="EMBL" id="LR904326">
    <property type="protein sequence ID" value="CAD7252759.1"/>
    <property type="molecule type" value="Genomic_DNA"/>
</dbReference>
<evidence type="ECO:0000313" key="3">
    <source>
        <dbReference type="Proteomes" id="UP000677054"/>
    </source>
</evidence>
<gene>
    <name evidence="2" type="ORF">DSTB1V02_LOCUS12514</name>
</gene>
<dbReference type="InterPro" id="IPR036397">
    <property type="entry name" value="RNaseH_sf"/>
</dbReference>
<dbReference type="Gene3D" id="3.30.420.10">
    <property type="entry name" value="Ribonuclease H-like superfamily/Ribonuclease H"/>
    <property type="match status" value="1"/>
</dbReference>
<feature type="non-terminal residue" evidence="2">
    <location>
        <position position="310"/>
    </location>
</feature>
<name>A0A7R9FSC1_9CRUS</name>
<proteinExistence type="predicted"/>
<evidence type="ECO:0000313" key="2">
    <source>
        <dbReference type="EMBL" id="CAD7252759.1"/>
    </source>
</evidence>
<dbReference type="AlphaFoldDB" id="A0A7R9FSC1"/>
<protein>
    <submittedName>
        <fullName evidence="2">Uncharacterized protein</fullName>
    </submittedName>
</protein>
<dbReference type="EMBL" id="CAJPEV010004809">
    <property type="protein sequence ID" value="CAG0902340.1"/>
    <property type="molecule type" value="Genomic_DNA"/>
</dbReference>
<reference evidence="2" key="1">
    <citation type="submission" date="2020-11" db="EMBL/GenBank/DDBJ databases">
        <authorList>
            <person name="Tran Van P."/>
        </authorList>
    </citation>
    <scope>NUCLEOTIDE SEQUENCE</scope>
</reference>
<organism evidence="2">
    <name type="scientific">Darwinula stevensoni</name>
    <dbReference type="NCBI Taxonomy" id="69355"/>
    <lineage>
        <taxon>Eukaryota</taxon>
        <taxon>Metazoa</taxon>
        <taxon>Ecdysozoa</taxon>
        <taxon>Arthropoda</taxon>
        <taxon>Crustacea</taxon>
        <taxon>Oligostraca</taxon>
        <taxon>Ostracoda</taxon>
        <taxon>Podocopa</taxon>
        <taxon>Podocopida</taxon>
        <taxon>Darwinulocopina</taxon>
        <taxon>Darwinuloidea</taxon>
        <taxon>Darwinulidae</taxon>
        <taxon>Darwinula</taxon>
    </lineage>
</organism>
<dbReference type="Proteomes" id="UP000677054">
    <property type="component" value="Unassembled WGS sequence"/>
</dbReference>
<evidence type="ECO:0000256" key="1">
    <source>
        <dbReference type="SAM" id="MobiDB-lite"/>
    </source>
</evidence>